<dbReference type="InterPro" id="IPR028366">
    <property type="entry name" value="PhoU"/>
</dbReference>
<dbReference type="Pfam" id="PF01895">
    <property type="entry name" value="PhoU"/>
    <property type="match status" value="2"/>
</dbReference>
<dbReference type="EMBL" id="JBHSAX010000013">
    <property type="protein sequence ID" value="MFC3962776.1"/>
    <property type="molecule type" value="Genomic_DNA"/>
</dbReference>
<evidence type="ECO:0000256" key="1">
    <source>
        <dbReference type="ARBA" id="ARBA00022592"/>
    </source>
</evidence>
<reference evidence="4" key="1">
    <citation type="journal article" date="2019" name="Int. J. Syst. Evol. Microbiol.">
        <title>The Global Catalogue of Microorganisms (GCM) 10K type strain sequencing project: providing services to taxonomists for standard genome sequencing and annotation.</title>
        <authorList>
            <consortium name="The Broad Institute Genomics Platform"/>
            <consortium name="The Broad Institute Genome Sequencing Center for Infectious Disease"/>
            <person name="Wu L."/>
            <person name="Ma J."/>
        </authorList>
    </citation>
    <scope>NUCLEOTIDE SEQUENCE [LARGE SCALE GENOMIC DNA]</scope>
    <source>
        <strain evidence="4">CGMCC 4.7330</strain>
    </source>
</reference>
<dbReference type="PANTHER" id="PTHR42930">
    <property type="entry name" value="PHOSPHATE-SPECIFIC TRANSPORT SYSTEM ACCESSORY PROTEIN PHOU"/>
    <property type="match status" value="1"/>
</dbReference>
<keyword evidence="1" id="KW-0592">Phosphate transport</keyword>
<dbReference type="SUPFAM" id="SSF109755">
    <property type="entry name" value="PhoU-like"/>
    <property type="match status" value="1"/>
</dbReference>
<evidence type="ECO:0000313" key="4">
    <source>
        <dbReference type="Proteomes" id="UP001595696"/>
    </source>
</evidence>
<accession>A0ABV8DRQ0</accession>
<dbReference type="PANTHER" id="PTHR42930:SF3">
    <property type="entry name" value="PHOSPHATE-SPECIFIC TRANSPORT SYSTEM ACCESSORY PROTEIN PHOU"/>
    <property type="match status" value="1"/>
</dbReference>
<feature type="domain" description="PhoU" evidence="2">
    <location>
        <begin position="136"/>
        <end position="215"/>
    </location>
</feature>
<name>A0ABV8DRQ0_9NOCA</name>
<dbReference type="InterPro" id="IPR021784">
    <property type="entry name" value="DUF3349"/>
</dbReference>
<dbReference type="InterPro" id="IPR038078">
    <property type="entry name" value="PhoU-like_sf"/>
</dbReference>
<gene>
    <name evidence="3" type="ORF">ACFO0B_12350</name>
</gene>
<dbReference type="Gene3D" id="6.10.140.2080">
    <property type="match status" value="1"/>
</dbReference>
<keyword evidence="1" id="KW-0813">Transport</keyword>
<dbReference type="Pfam" id="PF11829">
    <property type="entry name" value="DUF3349"/>
    <property type="match status" value="1"/>
</dbReference>
<dbReference type="Gene3D" id="1.10.10.2390">
    <property type="match status" value="1"/>
</dbReference>
<evidence type="ECO:0000259" key="2">
    <source>
        <dbReference type="Pfam" id="PF01895"/>
    </source>
</evidence>
<comment type="caution">
    <text evidence="3">The sequence shown here is derived from an EMBL/GenBank/DDBJ whole genome shotgun (WGS) entry which is preliminary data.</text>
</comment>
<keyword evidence="4" id="KW-1185">Reference proteome</keyword>
<proteinExistence type="predicted"/>
<dbReference type="RefSeq" id="WP_378612539.1">
    <property type="nucleotide sequence ID" value="NZ_JBHSAX010000013.1"/>
</dbReference>
<dbReference type="Gene3D" id="1.20.58.220">
    <property type="entry name" value="Phosphate transport system protein phou homolog 2, domain 2"/>
    <property type="match status" value="1"/>
</dbReference>
<dbReference type="InterPro" id="IPR026022">
    <property type="entry name" value="PhoU_dom"/>
</dbReference>
<feature type="domain" description="PhoU" evidence="2">
    <location>
        <begin position="235"/>
        <end position="316"/>
    </location>
</feature>
<protein>
    <submittedName>
        <fullName evidence="3">DUF3349 domain-containing protein</fullName>
    </submittedName>
</protein>
<sequence length="335" mass="35850">MSFEWSQLLGRIVDWLRAGYPDGVPEQDRVPLLALLGRRLSDDEVEQVVAGLVAQGTLPADRVEAGVAITRLTQELPRESDLARVRERLNAVHWPVEGTWRPPVLPDGPSEHNARVGYHDDLRGLAELLHGLCLRAGAVVEQATTALVEAELSSAETAIDLAAEAGAVRAEIEREAARLLALQSPVAGELRQVVTAIQLGTHLRRMAALAAHIAAAARRRHPEHVVPEPVRPLVARMGAAAAAIAAAAAEVLESGDAEVAAGLADQDDTMDDLHEELLATVLGPIWDHGVAAAVDLTLIGRYYERFADNAVEVGRRTVFMVTGVPVGARPDDAPR</sequence>
<organism evidence="3 4">
    <name type="scientific">Nocardia jiangsuensis</name>
    <dbReference type="NCBI Taxonomy" id="1691563"/>
    <lineage>
        <taxon>Bacteria</taxon>
        <taxon>Bacillati</taxon>
        <taxon>Actinomycetota</taxon>
        <taxon>Actinomycetes</taxon>
        <taxon>Mycobacteriales</taxon>
        <taxon>Nocardiaceae</taxon>
        <taxon>Nocardia</taxon>
    </lineage>
</organism>
<dbReference type="Proteomes" id="UP001595696">
    <property type="component" value="Unassembled WGS sequence"/>
</dbReference>
<evidence type="ECO:0000313" key="3">
    <source>
        <dbReference type="EMBL" id="MFC3962776.1"/>
    </source>
</evidence>